<evidence type="ECO:0000256" key="3">
    <source>
        <dbReference type="ARBA" id="ARBA00022452"/>
    </source>
</evidence>
<reference evidence="8" key="1">
    <citation type="submission" date="2019-11" db="EMBL/GenBank/DDBJ databases">
        <title>Microbial mats filling the niche in hypersaline microbial mats.</title>
        <authorList>
            <person name="Wong H.L."/>
            <person name="Macleod F.I."/>
            <person name="White R.A. III"/>
            <person name="Burns B.P."/>
        </authorList>
    </citation>
    <scope>NUCLEOTIDE SEQUENCE</scope>
    <source>
        <strain evidence="8">Bin_327</strain>
    </source>
</reference>
<dbReference type="SUPFAM" id="SSF49464">
    <property type="entry name" value="Carboxypeptidase regulatory domain-like"/>
    <property type="match status" value="1"/>
</dbReference>
<dbReference type="Pfam" id="PF13620">
    <property type="entry name" value="CarboxypepD_reg"/>
    <property type="match status" value="1"/>
</dbReference>
<keyword evidence="8" id="KW-0675">Receptor</keyword>
<dbReference type="InterPro" id="IPR008969">
    <property type="entry name" value="CarboxyPept-like_regulatory"/>
</dbReference>
<accession>A0A9D5QDD2</accession>
<keyword evidence="7" id="KW-0998">Cell outer membrane</keyword>
<gene>
    <name evidence="8" type="ORF">GF359_07230</name>
</gene>
<keyword evidence="2" id="KW-0813">Transport</keyword>
<dbReference type="PANTHER" id="PTHR30069:SF29">
    <property type="entry name" value="HEMOGLOBIN AND HEMOGLOBIN-HAPTOGLOBIN-BINDING PROTEIN 1-RELATED"/>
    <property type="match status" value="1"/>
</dbReference>
<keyword evidence="4" id="KW-0812">Transmembrane</keyword>
<dbReference type="SUPFAM" id="SSF56935">
    <property type="entry name" value="Porins"/>
    <property type="match status" value="1"/>
</dbReference>
<evidence type="ECO:0000256" key="1">
    <source>
        <dbReference type="ARBA" id="ARBA00004571"/>
    </source>
</evidence>
<comment type="caution">
    <text evidence="8">The sequence shown here is derived from an EMBL/GenBank/DDBJ whole genome shotgun (WGS) entry which is preliminary data.</text>
</comment>
<dbReference type="InterPro" id="IPR036942">
    <property type="entry name" value="Beta-barrel_TonB_sf"/>
</dbReference>
<evidence type="ECO:0000256" key="5">
    <source>
        <dbReference type="ARBA" id="ARBA00022729"/>
    </source>
</evidence>
<dbReference type="GO" id="GO:0015344">
    <property type="term" value="F:siderophore uptake transmembrane transporter activity"/>
    <property type="evidence" value="ECO:0007669"/>
    <property type="project" value="TreeGrafter"/>
</dbReference>
<dbReference type="Gene3D" id="2.60.40.1120">
    <property type="entry name" value="Carboxypeptidase-like, regulatory domain"/>
    <property type="match status" value="1"/>
</dbReference>
<evidence type="ECO:0000313" key="8">
    <source>
        <dbReference type="EMBL" id="MBD3364992.1"/>
    </source>
</evidence>
<evidence type="ECO:0000256" key="4">
    <source>
        <dbReference type="ARBA" id="ARBA00022692"/>
    </source>
</evidence>
<evidence type="ECO:0000256" key="2">
    <source>
        <dbReference type="ARBA" id="ARBA00022448"/>
    </source>
</evidence>
<evidence type="ECO:0000313" key="9">
    <source>
        <dbReference type="Proteomes" id="UP000630660"/>
    </source>
</evidence>
<dbReference type="AlphaFoldDB" id="A0A9D5QDD2"/>
<proteinExistence type="predicted"/>
<keyword evidence="6" id="KW-0472">Membrane</keyword>
<dbReference type="Gene3D" id="2.40.170.20">
    <property type="entry name" value="TonB-dependent receptor, beta-barrel domain"/>
    <property type="match status" value="1"/>
</dbReference>
<evidence type="ECO:0000256" key="6">
    <source>
        <dbReference type="ARBA" id="ARBA00023136"/>
    </source>
</evidence>
<comment type="subcellular location">
    <subcellularLocation>
        <location evidence="1">Cell outer membrane</location>
        <topology evidence="1">Multi-pass membrane protein</topology>
    </subcellularLocation>
</comment>
<sequence length="740" mass="83501">MRRLITFLVFSLSLIPVVVSAGVTGMLRGTVTDAATGGGCEGVLVILLRHGQETDYSTHTNQNGEYAISDIPPGGYAVQFSTDGYRTFAVSALIEVDRIIQMDAVLSKDTPIEADDSTGQNPAHELGLPTERINAKDPVADEACRPSESIVHVVYTMWHGIKTAPRFYVHPDFKDAPLNFTPRKDGLSGACDAGYQTQENLYRGFGNLEYRRRSSSLTTDLWFGGRANIRDAEKVIPNSGFNRGLIDFHPHFYKPGFPYWGYMFYTFSASDSAIIAPPEVSLSRLEKNNRHNLSVSNHLRPRRPMRPDNLDIELRFDWNRVNRDFHLIYPDSTGSGEYELNNQTLFDIYTVSLIPEIDIDGYGRFLRGGAFRVDLNCELITASSNRASFINDTATTREMDSYLPYPDSRQTTFEGVIQFAFPEHPIQVEETGIDENTGEIRYRYARPPKPVAFLAGAGYKSVKTDLPDTARSPFELEDHVNGSWDGQLGVIIQPWTLSIPVFAERQFRAPSITERCGIGPYLNTSFLGNPELEPEKSLKLSAGINQVIIPDQERWFHLYWSMSGFVNIINDYIYSERTGVHDYGLPQVTWRNVSDARVMGGEATLSFYPLFYPIRGLGIISNVYYQQADDVSTGTPLGCIPPLKGDVTLRYYNFFLDVNVWMEWAAEQDRLGAYETETPAHHVFNASLELNFYKWTRFPLEMSLSVNNICNTYYQDHLSWTKDYYGQPGRSFGASMSAGF</sequence>
<protein>
    <submittedName>
        <fullName evidence="8">TonB-dependent receptor</fullName>
    </submittedName>
</protein>
<dbReference type="GO" id="GO:0009279">
    <property type="term" value="C:cell outer membrane"/>
    <property type="evidence" value="ECO:0007669"/>
    <property type="project" value="UniProtKB-SubCell"/>
</dbReference>
<dbReference type="PANTHER" id="PTHR30069">
    <property type="entry name" value="TONB-DEPENDENT OUTER MEMBRANE RECEPTOR"/>
    <property type="match status" value="1"/>
</dbReference>
<dbReference type="Proteomes" id="UP000630660">
    <property type="component" value="Unassembled WGS sequence"/>
</dbReference>
<name>A0A9D5QDD2_UNCW3</name>
<dbReference type="EMBL" id="WJKJ01000239">
    <property type="protein sequence ID" value="MBD3364992.1"/>
    <property type="molecule type" value="Genomic_DNA"/>
</dbReference>
<keyword evidence="5" id="KW-0732">Signal</keyword>
<dbReference type="GO" id="GO:0044718">
    <property type="term" value="P:siderophore transmembrane transport"/>
    <property type="evidence" value="ECO:0007669"/>
    <property type="project" value="TreeGrafter"/>
</dbReference>
<evidence type="ECO:0000256" key="7">
    <source>
        <dbReference type="ARBA" id="ARBA00023237"/>
    </source>
</evidence>
<keyword evidence="3" id="KW-1134">Transmembrane beta strand</keyword>
<dbReference type="InterPro" id="IPR039426">
    <property type="entry name" value="TonB-dep_rcpt-like"/>
</dbReference>
<organism evidence="8 9">
    <name type="scientific">candidate division WOR-3 bacterium</name>
    <dbReference type="NCBI Taxonomy" id="2052148"/>
    <lineage>
        <taxon>Bacteria</taxon>
        <taxon>Bacteria division WOR-3</taxon>
    </lineage>
</organism>